<dbReference type="AlphaFoldDB" id="A0A1W1D3Z6"/>
<keyword evidence="1" id="KW-0812">Transmembrane</keyword>
<keyword evidence="1" id="KW-0472">Membrane</keyword>
<proteinExistence type="predicted"/>
<feature type="transmembrane region" description="Helical" evidence="1">
    <location>
        <begin position="25"/>
        <end position="43"/>
    </location>
</feature>
<name>A0A1W1D3Z6_9ZZZZ</name>
<feature type="transmembrane region" description="Helical" evidence="1">
    <location>
        <begin position="99"/>
        <end position="124"/>
    </location>
</feature>
<dbReference type="InterPro" id="IPR005325">
    <property type="entry name" value="DUF308_memb"/>
</dbReference>
<gene>
    <name evidence="2" type="ORF">MNB_SM-3-36</name>
</gene>
<evidence type="ECO:0000313" key="2">
    <source>
        <dbReference type="EMBL" id="SFV75308.1"/>
    </source>
</evidence>
<reference evidence="2" key="1">
    <citation type="submission" date="2016-10" db="EMBL/GenBank/DDBJ databases">
        <authorList>
            <person name="de Groot N.N."/>
        </authorList>
    </citation>
    <scope>NUCLEOTIDE SEQUENCE</scope>
</reference>
<dbReference type="PANTHER" id="PTHR34989:SF1">
    <property type="entry name" value="PROTEIN HDED"/>
    <property type="match status" value="1"/>
</dbReference>
<accession>A0A1W1D3Z6</accession>
<dbReference type="EMBL" id="FPHP01000027">
    <property type="protein sequence ID" value="SFV75308.1"/>
    <property type="molecule type" value="Genomic_DNA"/>
</dbReference>
<dbReference type="InterPro" id="IPR052712">
    <property type="entry name" value="Acid_resist_chaperone_HdeD"/>
</dbReference>
<feature type="transmembrane region" description="Helical" evidence="1">
    <location>
        <begin position="131"/>
        <end position="151"/>
    </location>
</feature>
<feature type="transmembrane region" description="Helical" evidence="1">
    <location>
        <begin position="157"/>
        <end position="179"/>
    </location>
</feature>
<organism evidence="2">
    <name type="scientific">hydrothermal vent metagenome</name>
    <dbReference type="NCBI Taxonomy" id="652676"/>
    <lineage>
        <taxon>unclassified sequences</taxon>
        <taxon>metagenomes</taxon>
        <taxon>ecological metagenomes</taxon>
    </lineage>
</organism>
<protein>
    <recommendedName>
        <fullName evidence="3">Bll4390 protein</fullName>
    </recommendedName>
</protein>
<keyword evidence="1" id="KW-1133">Transmembrane helix</keyword>
<feature type="transmembrane region" description="Helical" evidence="1">
    <location>
        <begin position="49"/>
        <end position="68"/>
    </location>
</feature>
<evidence type="ECO:0008006" key="3">
    <source>
        <dbReference type="Google" id="ProtNLM"/>
    </source>
</evidence>
<feature type="transmembrane region" description="Helical" evidence="1">
    <location>
        <begin position="75"/>
        <end position="93"/>
    </location>
</feature>
<dbReference type="GO" id="GO:0005886">
    <property type="term" value="C:plasma membrane"/>
    <property type="evidence" value="ECO:0007669"/>
    <property type="project" value="TreeGrafter"/>
</dbReference>
<dbReference type="Pfam" id="PF03729">
    <property type="entry name" value="DUF308"/>
    <property type="match status" value="2"/>
</dbReference>
<sequence>MWKHSTFEIDLNQTLINKFRKYSKIGGILFIILGLVGIFFPTIMTLSTLFFVSYLMLFAGISAGALTWATNKNDWAGWLKSLILIGVAFYMIFDPMGGVATLGLLFSIYFFIDAFSGFGIAFSAVGQKHKWAWIFNALTSFILGVLFVINWPFSSMWLVGFFVGISLFFDGIALLVGAFTMNSFEDKED</sequence>
<evidence type="ECO:0000256" key="1">
    <source>
        <dbReference type="SAM" id="Phobius"/>
    </source>
</evidence>
<dbReference type="PANTHER" id="PTHR34989">
    <property type="entry name" value="PROTEIN HDED"/>
    <property type="match status" value="1"/>
</dbReference>